<dbReference type="AlphaFoldDB" id="A0A078GPT3"/>
<sequence>MRYETFAAGCNSGPLPTVWAFSPALVLSDRLCLRRRIFSIDWRPALLLGSGSSFSTGFTDFGLQEMVASLAPFSPALYGVLPI</sequence>
<reference evidence="2 3" key="1">
    <citation type="journal article" date="2014" name="Science">
        <title>Plant genetics. Early allopolyploid evolution in the post-Neolithic Brassica napus oilseed genome.</title>
        <authorList>
            <person name="Chalhoub B."/>
            <person name="Denoeud F."/>
            <person name="Liu S."/>
            <person name="Parkin I.A."/>
            <person name="Tang H."/>
            <person name="Wang X."/>
            <person name="Chiquet J."/>
            <person name="Belcram H."/>
            <person name="Tong C."/>
            <person name="Samans B."/>
            <person name="Correa M."/>
            <person name="Da Silva C."/>
            <person name="Just J."/>
            <person name="Falentin C."/>
            <person name="Koh C.S."/>
            <person name="Le Clainche I."/>
            <person name="Bernard M."/>
            <person name="Bento P."/>
            <person name="Noel B."/>
            <person name="Labadie K."/>
            <person name="Alberti A."/>
            <person name="Charles M."/>
            <person name="Arnaud D."/>
            <person name="Guo H."/>
            <person name="Daviaud C."/>
            <person name="Alamery S."/>
            <person name="Jabbari K."/>
            <person name="Zhao M."/>
            <person name="Edger P.P."/>
            <person name="Chelaifa H."/>
            <person name="Tack D."/>
            <person name="Lassalle G."/>
            <person name="Mestiri I."/>
            <person name="Schnel N."/>
            <person name="Le Paslier M.C."/>
            <person name="Fan G."/>
            <person name="Renault V."/>
            <person name="Bayer P.E."/>
            <person name="Golicz A.A."/>
            <person name="Manoli S."/>
            <person name="Lee T.H."/>
            <person name="Thi V.H."/>
            <person name="Chalabi S."/>
            <person name="Hu Q."/>
            <person name="Fan C."/>
            <person name="Tollenaere R."/>
            <person name="Lu Y."/>
            <person name="Battail C."/>
            <person name="Shen J."/>
            <person name="Sidebottom C.H."/>
            <person name="Wang X."/>
            <person name="Canaguier A."/>
            <person name="Chauveau A."/>
            <person name="Berard A."/>
            <person name="Deniot G."/>
            <person name="Guan M."/>
            <person name="Liu Z."/>
            <person name="Sun F."/>
            <person name="Lim Y.P."/>
            <person name="Lyons E."/>
            <person name="Town C.D."/>
            <person name="Bancroft I."/>
            <person name="Wang X."/>
            <person name="Meng J."/>
            <person name="Ma J."/>
            <person name="Pires J.C."/>
            <person name="King G.J."/>
            <person name="Brunel D."/>
            <person name="Delourme R."/>
            <person name="Renard M."/>
            <person name="Aury J.M."/>
            <person name="Adams K.L."/>
            <person name="Batley J."/>
            <person name="Snowdon R.J."/>
            <person name="Tost J."/>
            <person name="Edwards D."/>
            <person name="Zhou Y."/>
            <person name="Hua W."/>
            <person name="Sharpe A.G."/>
            <person name="Paterson A.H."/>
            <person name="Guan C."/>
            <person name="Wincker P."/>
        </authorList>
    </citation>
    <scope>NUCLEOTIDE SEQUENCE [LARGE SCALE GENOMIC DNA]</scope>
    <source>
        <strain evidence="3">cv. Darmor-bzh</strain>
    </source>
</reference>
<name>A0A078GPT3_BRANA</name>
<dbReference type="EMBL" id="LK032221">
    <property type="protein sequence ID" value="CDY28530.1"/>
    <property type="molecule type" value="Genomic_DNA"/>
</dbReference>
<reference evidence="1" key="3">
    <citation type="submission" date="2021-01" db="EMBL/GenBank/DDBJ databases">
        <authorList>
            <consortium name="Genoscope - CEA"/>
            <person name="William W."/>
        </authorList>
    </citation>
    <scope>NUCLEOTIDE SEQUENCE</scope>
</reference>
<dbReference type="Gramene" id="CDY28530">
    <property type="protein sequence ID" value="CDY28530"/>
    <property type="gene ID" value="GSBRNA2T00040450001"/>
</dbReference>
<keyword evidence="3" id="KW-1185">Reference proteome</keyword>
<gene>
    <name evidence="2" type="primary">BnaC02g36300D</name>
    <name evidence="1" type="ORF">DARMORV10_C02P53280.1</name>
    <name evidence="2" type="ORF">GSBRNA2T00040450001</name>
</gene>
<proteinExistence type="predicted"/>
<evidence type="ECO:0000313" key="2">
    <source>
        <dbReference type="EMBL" id="CDY28530.1"/>
    </source>
</evidence>
<dbReference type="EMBL" id="HG994366">
    <property type="protein sequence ID" value="CAF1920204.1"/>
    <property type="molecule type" value="Genomic_DNA"/>
</dbReference>
<reference evidence="2" key="2">
    <citation type="submission" date="2014-06" db="EMBL/GenBank/DDBJ databases">
        <authorList>
            <person name="Genoscope - CEA"/>
        </authorList>
    </citation>
    <scope>NUCLEOTIDE SEQUENCE</scope>
</reference>
<accession>A0A078GPT3</accession>
<dbReference type="Proteomes" id="UP001295469">
    <property type="component" value="Chromosome C02"/>
</dbReference>
<evidence type="ECO:0000313" key="3">
    <source>
        <dbReference type="Proteomes" id="UP000028999"/>
    </source>
</evidence>
<protein>
    <submittedName>
        <fullName evidence="1">(rape) hypothetical protein</fullName>
    </submittedName>
    <submittedName>
        <fullName evidence="2">BnaC02g36300D protein</fullName>
    </submittedName>
</protein>
<organism evidence="2 3">
    <name type="scientific">Brassica napus</name>
    <name type="common">Rape</name>
    <dbReference type="NCBI Taxonomy" id="3708"/>
    <lineage>
        <taxon>Eukaryota</taxon>
        <taxon>Viridiplantae</taxon>
        <taxon>Streptophyta</taxon>
        <taxon>Embryophyta</taxon>
        <taxon>Tracheophyta</taxon>
        <taxon>Spermatophyta</taxon>
        <taxon>Magnoliopsida</taxon>
        <taxon>eudicotyledons</taxon>
        <taxon>Gunneridae</taxon>
        <taxon>Pentapetalae</taxon>
        <taxon>rosids</taxon>
        <taxon>malvids</taxon>
        <taxon>Brassicales</taxon>
        <taxon>Brassicaceae</taxon>
        <taxon>Brassiceae</taxon>
        <taxon>Brassica</taxon>
    </lineage>
</organism>
<dbReference type="PaxDb" id="3708-A0A078GPT3"/>
<dbReference type="Proteomes" id="UP000028999">
    <property type="component" value="Unassembled WGS sequence"/>
</dbReference>
<evidence type="ECO:0000313" key="1">
    <source>
        <dbReference type="EMBL" id="CAF1920204.1"/>
    </source>
</evidence>